<reference evidence="5 6" key="1">
    <citation type="journal article" date="2007" name="Science">
        <title>Sea anemone genome reveals ancestral eumetazoan gene repertoire and genomic organization.</title>
        <authorList>
            <person name="Putnam N.H."/>
            <person name="Srivastava M."/>
            <person name="Hellsten U."/>
            <person name="Dirks B."/>
            <person name="Chapman J."/>
            <person name="Salamov A."/>
            <person name="Terry A."/>
            <person name="Shapiro H."/>
            <person name="Lindquist E."/>
            <person name="Kapitonov V.V."/>
            <person name="Jurka J."/>
            <person name="Genikhovich G."/>
            <person name="Grigoriev I.V."/>
            <person name="Lucas S.M."/>
            <person name="Steele R.E."/>
            <person name="Finnerty J.R."/>
            <person name="Technau U."/>
            <person name="Martindale M.Q."/>
            <person name="Rokhsar D.S."/>
        </authorList>
    </citation>
    <scope>NUCLEOTIDE SEQUENCE [LARGE SCALE GENOMIC DNA]</scope>
    <source>
        <strain evidence="6">CH2 X CH6</strain>
    </source>
</reference>
<evidence type="ECO:0000256" key="2">
    <source>
        <dbReference type="ARBA" id="ARBA00023157"/>
    </source>
</evidence>
<dbReference type="HOGENOM" id="CLU_002555_6_2_1"/>
<dbReference type="Gene3D" id="3.10.250.10">
    <property type="entry name" value="SRCR-like domain"/>
    <property type="match status" value="1"/>
</dbReference>
<proteinExistence type="predicted"/>
<comment type="caution">
    <text evidence="3">Lacks conserved residue(s) required for the propagation of feature annotation.</text>
</comment>
<dbReference type="InterPro" id="IPR001190">
    <property type="entry name" value="SRCR"/>
</dbReference>
<keyword evidence="1" id="KW-0732">Signal</keyword>
<dbReference type="PRINTS" id="PR00258">
    <property type="entry name" value="SPERACTRCPTR"/>
</dbReference>
<evidence type="ECO:0000256" key="1">
    <source>
        <dbReference type="ARBA" id="ARBA00022729"/>
    </source>
</evidence>
<dbReference type="PANTHER" id="PTHR48071">
    <property type="entry name" value="SRCR DOMAIN-CONTAINING PROTEIN"/>
    <property type="match status" value="1"/>
</dbReference>
<dbReference type="FunFam" id="3.10.250.10:FF:000001">
    <property type="entry name" value="Lysyl oxidase 4 isoform X1"/>
    <property type="match status" value="1"/>
</dbReference>
<dbReference type="SUPFAM" id="SSF56487">
    <property type="entry name" value="SRCR-like"/>
    <property type="match status" value="1"/>
</dbReference>
<feature type="non-terminal residue" evidence="5">
    <location>
        <position position="1"/>
    </location>
</feature>
<dbReference type="Proteomes" id="UP000001593">
    <property type="component" value="Unassembled WGS sequence"/>
</dbReference>
<dbReference type="InterPro" id="IPR036772">
    <property type="entry name" value="SRCR-like_dom_sf"/>
</dbReference>
<feature type="disulfide bond" evidence="3">
    <location>
        <begin position="71"/>
        <end position="81"/>
    </location>
</feature>
<evidence type="ECO:0000313" key="6">
    <source>
        <dbReference type="Proteomes" id="UP000001593"/>
    </source>
</evidence>
<dbReference type="InParanoid" id="A7SM60"/>
<sequence>MRPAGIPNRNGTGRVEVYHNAKWGTICDRDWDREDAEVVCRELGMIKAIHETRKAKFGLGYGPIWLSGMQCTGKENSLLECKHDGWGQASGCTHKDDAGVKC</sequence>
<dbReference type="eggNOG" id="ENOG502QT9G">
    <property type="taxonomic scope" value="Eukaryota"/>
</dbReference>
<keyword evidence="6" id="KW-1185">Reference proteome</keyword>
<dbReference type="GO" id="GO:0016020">
    <property type="term" value="C:membrane"/>
    <property type="evidence" value="ECO:0007669"/>
    <property type="project" value="InterPro"/>
</dbReference>
<dbReference type="PROSITE" id="PS50287">
    <property type="entry name" value="SRCR_2"/>
    <property type="match status" value="1"/>
</dbReference>
<dbReference type="AlphaFoldDB" id="A7SM60"/>
<organism evidence="5 6">
    <name type="scientific">Nematostella vectensis</name>
    <name type="common">Starlet sea anemone</name>
    <dbReference type="NCBI Taxonomy" id="45351"/>
    <lineage>
        <taxon>Eukaryota</taxon>
        <taxon>Metazoa</taxon>
        <taxon>Cnidaria</taxon>
        <taxon>Anthozoa</taxon>
        <taxon>Hexacorallia</taxon>
        <taxon>Actiniaria</taxon>
        <taxon>Edwardsiidae</taxon>
        <taxon>Nematostella</taxon>
    </lineage>
</organism>
<evidence type="ECO:0000256" key="3">
    <source>
        <dbReference type="PROSITE-ProRule" id="PRU00196"/>
    </source>
</evidence>
<accession>A7SM60</accession>
<gene>
    <name evidence="5" type="ORF">NEMVEDRAFT_v1g123397</name>
</gene>
<evidence type="ECO:0000313" key="5">
    <source>
        <dbReference type="EMBL" id="EDO35227.1"/>
    </source>
</evidence>
<dbReference type="KEGG" id="nve:5506601"/>
<dbReference type="SMART" id="SM00202">
    <property type="entry name" value="SR"/>
    <property type="match status" value="1"/>
</dbReference>
<evidence type="ECO:0000259" key="4">
    <source>
        <dbReference type="PROSITE" id="PS50287"/>
    </source>
</evidence>
<dbReference type="EMBL" id="DS469705">
    <property type="protein sequence ID" value="EDO35227.1"/>
    <property type="molecule type" value="Genomic_DNA"/>
</dbReference>
<feature type="domain" description="SRCR" evidence="4">
    <location>
        <begin position="1"/>
        <end position="102"/>
    </location>
</feature>
<name>A7SM60_NEMVE</name>
<protein>
    <recommendedName>
        <fullName evidence="4">SRCR domain-containing protein</fullName>
    </recommendedName>
</protein>
<dbReference type="OMA" id="RVEFYHE"/>
<dbReference type="PANTHER" id="PTHR48071:SF26">
    <property type="entry name" value="ANTIGEN WC1.1-LIKE"/>
    <property type="match status" value="1"/>
</dbReference>
<dbReference type="PhylomeDB" id="A7SM60"/>
<dbReference type="Pfam" id="PF00530">
    <property type="entry name" value="SRCR"/>
    <property type="match status" value="1"/>
</dbReference>
<keyword evidence="2 3" id="KW-1015">Disulfide bond</keyword>